<evidence type="ECO:0000313" key="3">
    <source>
        <dbReference type="Proteomes" id="UP000316270"/>
    </source>
</evidence>
<proteinExistence type="predicted"/>
<dbReference type="AlphaFoldDB" id="A0A517KW25"/>
<dbReference type="InterPro" id="IPR010730">
    <property type="entry name" value="HET"/>
</dbReference>
<evidence type="ECO:0000313" key="2">
    <source>
        <dbReference type="EMBL" id="QDS67590.1"/>
    </source>
</evidence>
<sequence length="696" mass="77812">MPSLCSLCSSISFLDLPPYPSSLAGHQIPFKADSVLLPYLTKRIITPEGKTEPLPVGSLGLAHHPSLLGLQTAAKTCEICALIEQSVDEVRDTLDLARQDKFYAAYDKTGPPIWEFWLSKRKHGEDGFCVWSMAAESEQAYLVGAVGFVVDDESPLKDFFRGRIVHEDPMHPAVLKRMQAWVAACDDGHSKCHPGEVYLPFRVLDLADPNLGNNTIRLVEPPPNTKGHYASLSHCWGKSQQFTTTKATMSLRKSGIEVMGLPKTFRDSITIARYLDIRYIWIDSLCICQDDGADWERESAKMASIYMNSYLTIAATRAQDDAEGFLGARDTRVHVPLAVTMPTENGNDKDGIAGTIHLFNVPLNFAASGNSYVEDSKAPLSQRGWVVQERFLAPRTLHFGSSQISFECFEKFSTEDGYEPTFPTFNITELATRDKTDSSVTKKHSYRGSERWRFTLGLYSDKALSLESDKLPALSGLARSFQERLGDTYVAGLWRNNIVEGMCWQSFGPPHSRPTVYRAPSWSWASIDGMIATTSLGRWEDLVDVVDVQVQIRGENPYGEVSGGSIELRAPLERISIRRHSRERLGPDDEELSLKHGYLRWWFGTAEKEVDGEEIKRGRFDIENETGLDLKSLELCLLPLAADLSDDRLPCFALIVKPDGDGRYRRVGWSLDSGKEKTAEWKEAKGKGELPKVILV</sequence>
<dbReference type="Pfam" id="PF06985">
    <property type="entry name" value="HET"/>
    <property type="match status" value="1"/>
</dbReference>
<dbReference type="PANTHER" id="PTHR33112:SF16">
    <property type="entry name" value="HETEROKARYON INCOMPATIBILITY DOMAIN-CONTAINING PROTEIN"/>
    <property type="match status" value="1"/>
</dbReference>
<reference evidence="2 3" key="1">
    <citation type="submission" date="2019-07" db="EMBL/GenBank/DDBJ databases">
        <title>Finished genome of Venturia effusa.</title>
        <authorList>
            <person name="Young C.A."/>
            <person name="Cox M.P."/>
            <person name="Ganley A.R.D."/>
            <person name="David W.J."/>
        </authorList>
    </citation>
    <scope>NUCLEOTIDE SEQUENCE [LARGE SCALE GENOMIC DNA]</scope>
    <source>
        <strain evidence="3">albino</strain>
    </source>
</reference>
<keyword evidence="3" id="KW-1185">Reference proteome</keyword>
<accession>A0A517KW25</accession>
<feature type="domain" description="Heterokaryon incompatibility" evidence="1">
    <location>
        <begin position="229"/>
        <end position="389"/>
    </location>
</feature>
<evidence type="ECO:0000259" key="1">
    <source>
        <dbReference type="Pfam" id="PF06985"/>
    </source>
</evidence>
<protein>
    <recommendedName>
        <fullName evidence="1">Heterokaryon incompatibility domain-containing protein</fullName>
    </recommendedName>
</protein>
<name>A0A517KW25_9PEZI</name>
<gene>
    <name evidence="2" type="ORF">FKW77_003719</name>
</gene>
<dbReference type="EMBL" id="CP042185">
    <property type="protein sequence ID" value="QDS67590.1"/>
    <property type="molecule type" value="Genomic_DNA"/>
</dbReference>
<dbReference type="STRING" id="50376.A0A517KW25"/>
<dbReference type="PANTHER" id="PTHR33112">
    <property type="entry name" value="DOMAIN PROTEIN, PUTATIVE-RELATED"/>
    <property type="match status" value="1"/>
</dbReference>
<dbReference type="Proteomes" id="UP000316270">
    <property type="component" value="Chromosome 1"/>
</dbReference>
<dbReference type="OrthoDB" id="47007at2759"/>
<organism evidence="2 3">
    <name type="scientific">Venturia effusa</name>
    <dbReference type="NCBI Taxonomy" id="50376"/>
    <lineage>
        <taxon>Eukaryota</taxon>
        <taxon>Fungi</taxon>
        <taxon>Dikarya</taxon>
        <taxon>Ascomycota</taxon>
        <taxon>Pezizomycotina</taxon>
        <taxon>Dothideomycetes</taxon>
        <taxon>Pleosporomycetidae</taxon>
        <taxon>Venturiales</taxon>
        <taxon>Venturiaceae</taxon>
        <taxon>Venturia</taxon>
    </lineage>
</organism>